<organism evidence="2 3">
    <name type="scientific">Sporothrix curviconia</name>
    <dbReference type="NCBI Taxonomy" id="1260050"/>
    <lineage>
        <taxon>Eukaryota</taxon>
        <taxon>Fungi</taxon>
        <taxon>Dikarya</taxon>
        <taxon>Ascomycota</taxon>
        <taxon>Pezizomycotina</taxon>
        <taxon>Sordariomycetes</taxon>
        <taxon>Sordariomycetidae</taxon>
        <taxon>Ophiostomatales</taxon>
        <taxon>Ophiostomataceae</taxon>
        <taxon>Sporothrix</taxon>
    </lineage>
</organism>
<feature type="compositionally biased region" description="Acidic residues" evidence="1">
    <location>
        <begin position="479"/>
        <end position="492"/>
    </location>
</feature>
<feature type="compositionally biased region" description="Basic and acidic residues" evidence="1">
    <location>
        <begin position="69"/>
        <end position="81"/>
    </location>
</feature>
<feature type="region of interest" description="Disordered" evidence="1">
    <location>
        <begin position="405"/>
        <end position="504"/>
    </location>
</feature>
<protein>
    <submittedName>
        <fullName evidence="2">Uncharacterized protein</fullName>
    </submittedName>
</protein>
<proteinExistence type="predicted"/>
<comment type="caution">
    <text evidence="2">The sequence shown here is derived from an EMBL/GenBank/DDBJ whole genome shotgun (WGS) entry which is preliminary data.</text>
</comment>
<feature type="region of interest" description="Disordered" evidence="1">
    <location>
        <begin position="32"/>
        <end position="125"/>
    </location>
</feature>
<evidence type="ECO:0000256" key="1">
    <source>
        <dbReference type="SAM" id="MobiDB-lite"/>
    </source>
</evidence>
<name>A0ABP0CBG1_9PEZI</name>
<dbReference type="EMBL" id="CAWUHB010000044">
    <property type="protein sequence ID" value="CAK7228486.1"/>
    <property type="molecule type" value="Genomic_DNA"/>
</dbReference>
<feature type="compositionally biased region" description="Basic and acidic residues" evidence="1">
    <location>
        <begin position="405"/>
        <end position="435"/>
    </location>
</feature>
<dbReference type="Proteomes" id="UP001642405">
    <property type="component" value="Unassembled WGS sequence"/>
</dbReference>
<reference evidence="2 3" key="1">
    <citation type="submission" date="2024-01" db="EMBL/GenBank/DDBJ databases">
        <authorList>
            <person name="Allen C."/>
            <person name="Tagirdzhanova G."/>
        </authorList>
    </citation>
    <scope>NUCLEOTIDE SEQUENCE [LARGE SCALE GENOMIC DNA]</scope>
</reference>
<evidence type="ECO:0000313" key="3">
    <source>
        <dbReference type="Proteomes" id="UP001642405"/>
    </source>
</evidence>
<evidence type="ECO:0000313" key="2">
    <source>
        <dbReference type="EMBL" id="CAK7228486.1"/>
    </source>
</evidence>
<keyword evidence="3" id="KW-1185">Reference proteome</keyword>
<feature type="compositionally biased region" description="Low complexity" evidence="1">
    <location>
        <begin position="38"/>
        <end position="54"/>
    </location>
</feature>
<sequence length="504" mass="52985">MDALKGLIANVPEWIKRLDDLSSQIEQRQRDLARFVEPGAASSSSSGGAAAAPSRTKSVRNKGSTESLKPQDEGAVWKEVDDGAAAAAEAAAKSRGTEGGEQQPSAATAATATATAAPPTSPGEQAKLALQKQTTQVADLAQARVRATLRKRTKRSDSVVSAEGVPKYRTRSMIIVYYDSYVQSFFEELVKFVSAQRNLMRKAKMAAKVAHIKRMAELEMPSLAARGAADAIMAEPPQVGSPAADPADKLAVDVDGPIAVGPKLEVDDTLAPATAAATTTAAAAAAITPATDVAIEAGPTADSEGGLPQLNYRRTLNMRSPGMVAAGRPMYLRASGRERYPVGGAAAPGGGAKGMSITGTQQPPDVFDELDRGLEYVQSMCEHAAHQFLRDGDCNEEIGNIKRRLGETKEQADREMERVKKEDPGALKALEEPPKTRSFRPQSMRRDAAAIAASTKEAPVSAAAASPRPIGAGPIEADAALEVDEGIDDMDTEAPKLAFKSSQQ</sequence>
<gene>
    <name evidence="2" type="ORF">SCUCBS95973_006896</name>
</gene>
<accession>A0ABP0CBG1</accession>
<feature type="compositionally biased region" description="Low complexity" evidence="1">
    <location>
        <begin position="452"/>
        <end position="469"/>
    </location>
</feature>
<feature type="compositionally biased region" description="Low complexity" evidence="1">
    <location>
        <begin position="104"/>
        <end position="118"/>
    </location>
</feature>